<comment type="function">
    <text evidence="1">Involved in nucleolar processing of pre-18S ribosomal RNA.</text>
</comment>
<keyword evidence="5" id="KW-0539">Nucleus</keyword>
<evidence type="ECO:0000256" key="4">
    <source>
        <dbReference type="ARBA" id="ARBA00022552"/>
    </source>
</evidence>
<feature type="region of interest" description="Disordered" evidence="6">
    <location>
        <begin position="31"/>
        <end position="58"/>
    </location>
</feature>
<name>A0A1R0H957_9FUNG</name>
<dbReference type="AlphaFoldDB" id="A0A1R0H957"/>
<evidence type="ECO:0000256" key="6">
    <source>
        <dbReference type="SAM" id="MobiDB-lite"/>
    </source>
</evidence>
<dbReference type="PANTHER" id="PTHR12838">
    <property type="entry name" value="U3 SMALL NUCLEOLAR RNA-ASSOCIATED PROTEIN 11"/>
    <property type="match status" value="1"/>
</dbReference>
<keyword evidence="4" id="KW-0698">rRNA processing</keyword>
<comment type="similarity">
    <text evidence="3">Belongs to the UTP11 family.</text>
</comment>
<dbReference type="GO" id="GO:0032040">
    <property type="term" value="C:small-subunit processome"/>
    <property type="evidence" value="ECO:0007669"/>
    <property type="project" value="InterPro"/>
</dbReference>
<dbReference type="PANTHER" id="PTHR12838:SF0">
    <property type="entry name" value="U3 SMALL NUCLEOLAR RNA-ASSOCIATED PROTEIN 11-RELATED"/>
    <property type="match status" value="1"/>
</dbReference>
<organism evidence="7 8">
    <name type="scientific">Smittium mucronatum</name>
    <dbReference type="NCBI Taxonomy" id="133383"/>
    <lineage>
        <taxon>Eukaryota</taxon>
        <taxon>Fungi</taxon>
        <taxon>Fungi incertae sedis</taxon>
        <taxon>Zoopagomycota</taxon>
        <taxon>Kickxellomycotina</taxon>
        <taxon>Harpellomycetes</taxon>
        <taxon>Harpellales</taxon>
        <taxon>Legeriomycetaceae</taxon>
        <taxon>Smittium</taxon>
    </lineage>
</organism>
<evidence type="ECO:0000313" key="7">
    <source>
        <dbReference type="EMBL" id="OLY85710.1"/>
    </source>
</evidence>
<dbReference type="Proteomes" id="UP000187455">
    <property type="component" value="Unassembled WGS sequence"/>
</dbReference>
<feature type="compositionally biased region" description="Basic residues" evidence="6">
    <location>
        <begin position="45"/>
        <end position="54"/>
    </location>
</feature>
<comment type="subcellular location">
    <subcellularLocation>
        <location evidence="2">Nucleus</location>
        <location evidence="2">Nucleolus</location>
    </subcellularLocation>
</comment>
<dbReference type="InterPro" id="IPR007144">
    <property type="entry name" value="SSU_processome_Utp11"/>
</dbReference>
<gene>
    <name evidence="7" type="ORF">AYI68_g96</name>
</gene>
<accession>A0A1R0H957</accession>
<dbReference type="STRING" id="133383.A0A1R0H957"/>
<proteinExistence type="inferred from homology"/>
<dbReference type="GO" id="GO:0006364">
    <property type="term" value="P:rRNA processing"/>
    <property type="evidence" value="ECO:0007669"/>
    <property type="project" value="UniProtKB-KW"/>
</dbReference>
<evidence type="ECO:0000313" key="8">
    <source>
        <dbReference type="Proteomes" id="UP000187455"/>
    </source>
</evidence>
<evidence type="ECO:0000256" key="5">
    <source>
        <dbReference type="ARBA" id="ARBA00023242"/>
    </source>
</evidence>
<dbReference type="EMBL" id="LSSL01000021">
    <property type="protein sequence ID" value="OLY85710.1"/>
    <property type="molecule type" value="Genomic_DNA"/>
</dbReference>
<evidence type="ECO:0000256" key="3">
    <source>
        <dbReference type="ARBA" id="ARBA00008105"/>
    </source>
</evidence>
<protein>
    <submittedName>
        <fullName evidence="7">Putative U3 small nucleolar RNA-associated protein 11</fullName>
    </submittedName>
</protein>
<keyword evidence="8" id="KW-1185">Reference proteome</keyword>
<dbReference type="OrthoDB" id="29058at2759"/>
<sequence>MPEENKKRPREYGVEFVDDDFDYLNDLENEDSELEVEDSASNIEKKKKKSKKNKTGSQHTIFVDNDAQFNEFDASKHFDTPAAFLTRKFNRIRNEQLDLAASMTPSPKVMDKLGRERGRLAGELASRLSRQLLLERALKELSIQKNTSKKGTYKVVGKDSYGLPEYKWKYERKK</sequence>
<evidence type="ECO:0000256" key="2">
    <source>
        <dbReference type="ARBA" id="ARBA00004604"/>
    </source>
</evidence>
<comment type="caution">
    <text evidence="7">The sequence shown here is derived from an EMBL/GenBank/DDBJ whole genome shotgun (WGS) entry which is preliminary data.</text>
</comment>
<dbReference type="Pfam" id="PF03998">
    <property type="entry name" value="Utp11"/>
    <property type="match status" value="1"/>
</dbReference>
<evidence type="ECO:0000256" key="1">
    <source>
        <dbReference type="ARBA" id="ARBA00004099"/>
    </source>
</evidence>
<reference evidence="7 8" key="1">
    <citation type="journal article" date="2016" name="Mol. Biol. Evol.">
        <title>Genome-Wide Survey of Gut Fungi (Harpellales) Reveals the First Horizontally Transferred Ubiquitin Gene from a Mosquito Host.</title>
        <authorList>
            <person name="Wang Y."/>
            <person name="White M.M."/>
            <person name="Kvist S."/>
            <person name="Moncalvo J.M."/>
        </authorList>
    </citation>
    <scope>NUCLEOTIDE SEQUENCE [LARGE SCALE GENOMIC DNA]</scope>
    <source>
        <strain evidence="7 8">ALG-7-W6</strain>
    </source>
</reference>